<dbReference type="CDD" id="cd22191">
    <property type="entry name" value="DPBB_RlpA_EXP_N-like"/>
    <property type="match status" value="1"/>
</dbReference>
<dbReference type="InterPro" id="IPR036908">
    <property type="entry name" value="RlpA-like_sf"/>
</dbReference>
<dbReference type="STRING" id="139420.A0A371D707"/>
<keyword evidence="5" id="KW-1185">Reference proteome</keyword>
<keyword evidence="1 3" id="KW-0732">Signal</keyword>
<accession>A0A371D707</accession>
<evidence type="ECO:0000256" key="1">
    <source>
        <dbReference type="ARBA" id="ARBA00022729"/>
    </source>
</evidence>
<dbReference type="PANTHER" id="PTHR31836">
    <property type="match status" value="1"/>
</dbReference>
<feature type="region of interest" description="Disordered" evidence="2">
    <location>
        <begin position="152"/>
        <end position="228"/>
    </location>
</feature>
<feature type="chain" id="PRO_5016861313" description="RlpA-like protein double-psi beta-barrel domain-containing protein" evidence="3">
    <location>
        <begin position="25"/>
        <end position="256"/>
    </location>
</feature>
<dbReference type="Proteomes" id="UP000256964">
    <property type="component" value="Unassembled WGS sequence"/>
</dbReference>
<dbReference type="PANTHER" id="PTHR31836:SF28">
    <property type="entry name" value="SRCR DOMAIN-CONTAINING PROTEIN-RELATED"/>
    <property type="match status" value="1"/>
</dbReference>
<dbReference type="EMBL" id="KZ857412">
    <property type="protein sequence ID" value="RDX48324.1"/>
    <property type="molecule type" value="Genomic_DNA"/>
</dbReference>
<evidence type="ECO:0000313" key="4">
    <source>
        <dbReference type="EMBL" id="RDX48324.1"/>
    </source>
</evidence>
<dbReference type="Gene3D" id="2.40.40.10">
    <property type="entry name" value="RlpA-like domain"/>
    <property type="match status" value="1"/>
</dbReference>
<name>A0A371D707_9APHY</name>
<dbReference type="SUPFAM" id="SSF50685">
    <property type="entry name" value="Barwin-like endoglucanases"/>
    <property type="match status" value="1"/>
</dbReference>
<feature type="compositionally biased region" description="Low complexity" evidence="2">
    <location>
        <begin position="179"/>
        <end position="226"/>
    </location>
</feature>
<sequence>MFTLASRFRASLVLAALASALVLADSASHDHARLDHGRRHHGVNVVQRDSRVHKRFDNTRFTYFPPGTNACGGFDHENDFIVALNTHQWDGGSHCFEEITVEYQGKTAQAKITDECMECPFGAIDFSPGLFKYMVPGGEGQGVAYGSWNFGAADPGPTSTSTTTTKEKPTTTSKPPPSTTSTSTSTTPTTTKHSTTKTSTSITPSTTSTTSSSTSTSSAPTATVTSWDTGNLNQFNLALISLAELSQAALANPGQA</sequence>
<evidence type="ECO:0000256" key="3">
    <source>
        <dbReference type="SAM" id="SignalP"/>
    </source>
</evidence>
<organism evidence="4 5">
    <name type="scientific">Lentinus brumalis</name>
    <dbReference type="NCBI Taxonomy" id="2498619"/>
    <lineage>
        <taxon>Eukaryota</taxon>
        <taxon>Fungi</taxon>
        <taxon>Dikarya</taxon>
        <taxon>Basidiomycota</taxon>
        <taxon>Agaricomycotina</taxon>
        <taxon>Agaricomycetes</taxon>
        <taxon>Polyporales</taxon>
        <taxon>Polyporaceae</taxon>
        <taxon>Lentinus</taxon>
    </lineage>
</organism>
<proteinExistence type="predicted"/>
<evidence type="ECO:0008006" key="6">
    <source>
        <dbReference type="Google" id="ProtNLM"/>
    </source>
</evidence>
<dbReference type="AlphaFoldDB" id="A0A371D707"/>
<evidence type="ECO:0000313" key="5">
    <source>
        <dbReference type="Proteomes" id="UP000256964"/>
    </source>
</evidence>
<dbReference type="OrthoDB" id="623670at2759"/>
<reference evidence="4 5" key="1">
    <citation type="journal article" date="2018" name="Biotechnol. Biofuels">
        <title>Integrative visual omics of the white-rot fungus Polyporus brumalis exposes the biotechnological potential of its oxidative enzymes for delignifying raw plant biomass.</title>
        <authorList>
            <person name="Miyauchi S."/>
            <person name="Rancon A."/>
            <person name="Drula E."/>
            <person name="Hage H."/>
            <person name="Chaduli D."/>
            <person name="Favel A."/>
            <person name="Grisel S."/>
            <person name="Henrissat B."/>
            <person name="Herpoel-Gimbert I."/>
            <person name="Ruiz-Duenas F.J."/>
            <person name="Chevret D."/>
            <person name="Hainaut M."/>
            <person name="Lin J."/>
            <person name="Wang M."/>
            <person name="Pangilinan J."/>
            <person name="Lipzen A."/>
            <person name="Lesage-Meessen L."/>
            <person name="Navarro D."/>
            <person name="Riley R."/>
            <person name="Grigoriev I.V."/>
            <person name="Zhou S."/>
            <person name="Raouche S."/>
            <person name="Rosso M.N."/>
        </authorList>
    </citation>
    <scope>NUCLEOTIDE SEQUENCE [LARGE SCALE GENOMIC DNA]</scope>
    <source>
        <strain evidence="4 5">BRFM 1820</strain>
    </source>
</reference>
<protein>
    <recommendedName>
        <fullName evidence="6">RlpA-like protein double-psi beta-barrel domain-containing protein</fullName>
    </recommendedName>
</protein>
<feature type="signal peptide" evidence="3">
    <location>
        <begin position="1"/>
        <end position="24"/>
    </location>
</feature>
<dbReference type="InterPro" id="IPR051477">
    <property type="entry name" value="Expansin_CellWall"/>
</dbReference>
<gene>
    <name evidence="4" type="ORF">OH76DRAFT_1352578</name>
</gene>
<evidence type="ECO:0000256" key="2">
    <source>
        <dbReference type="SAM" id="MobiDB-lite"/>
    </source>
</evidence>